<gene>
    <name evidence="13" type="ORF">Rhopal_003917-T1</name>
</gene>
<evidence type="ECO:0000313" key="14">
    <source>
        <dbReference type="Proteomes" id="UP001342314"/>
    </source>
</evidence>
<evidence type="ECO:0000256" key="6">
    <source>
        <dbReference type="ARBA" id="ARBA00022801"/>
    </source>
</evidence>
<dbReference type="GO" id="GO:0016579">
    <property type="term" value="P:protein deubiquitination"/>
    <property type="evidence" value="ECO:0007669"/>
    <property type="project" value="InterPro"/>
</dbReference>
<feature type="compositionally biased region" description="Low complexity" evidence="11">
    <location>
        <begin position="305"/>
        <end position="314"/>
    </location>
</feature>
<dbReference type="SMART" id="SM00726">
    <property type="entry name" value="UIM"/>
    <property type="match status" value="2"/>
</dbReference>
<evidence type="ECO:0000313" key="13">
    <source>
        <dbReference type="EMBL" id="GJN90903.1"/>
    </source>
</evidence>
<evidence type="ECO:0000256" key="1">
    <source>
        <dbReference type="ARBA" id="ARBA00000707"/>
    </source>
</evidence>
<evidence type="ECO:0000256" key="3">
    <source>
        <dbReference type="ARBA" id="ARBA00012759"/>
    </source>
</evidence>
<feature type="domain" description="Josephin" evidence="12">
    <location>
        <begin position="1"/>
        <end position="237"/>
    </location>
</feature>
<dbReference type="EC" id="3.4.19.12" evidence="3"/>
<feature type="compositionally biased region" description="Basic and acidic residues" evidence="11">
    <location>
        <begin position="216"/>
        <end position="226"/>
    </location>
</feature>
<feature type="compositionally biased region" description="Basic and acidic residues" evidence="11">
    <location>
        <begin position="355"/>
        <end position="365"/>
    </location>
</feature>
<dbReference type="SMART" id="SM01246">
    <property type="entry name" value="Josephin"/>
    <property type="match status" value="1"/>
</dbReference>
<keyword evidence="9" id="KW-0804">Transcription</keyword>
<keyword evidence="6" id="KW-0378">Hydrolase</keyword>
<dbReference type="PRINTS" id="PR01233">
    <property type="entry name" value="JOSEPHIN"/>
</dbReference>
<dbReference type="Pfam" id="PF02099">
    <property type="entry name" value="Josephin"/>
    <property type="match status" value="1"/>
</dbReference>
<feature type="compositionally biased region" description="Gly residues" evidence="11">
    <location>
        <begin position="286"/>
        <end position="304"/>
    </location>
</feature>
<dbReference type="InterPro" id="IPR003903">
    <property type="entry name" value="UIM_dom"/>
</dbReference>
<organism evidence="13 14">
    <name type="scientific">Rhodotorula paludigena</name>
    <dbReference type="NCBI Taxonomy" id="86838"/>
    <lineage>
        <taxon>Eukaryota</taxon>
        <taxon>Fungi</taxon>
        <taxon>Dikarya</taxon>
        <taxon>Basidiomycota</taxon>
        <taxon>Pucciniomycotina</taxon>
        <taxon>Microbotryomycetes</taxon>
        <taxon>Sporidiobolales</taxon>
        <taxon>Sporidiobolaceae</taxon>
        <taxon>Rhodotorula</taxon>
    </lineage>
</organism>
<proteinExistence type="predicted"/>
<accession>A0AAV5GL12</accession>
<feature type="region of interest" description="Disordered" evidence="11">
    <location>
        <begin position="149"/>
        <end position="374"/>
    </location>
</feature>
<feature type="compositionally biased region" description="Acidic residues" evidence="11">
    <location>
        <begin position="344"/>
        <end position="354"/>
    </location>
</feature>
<evidence type="ECO:0000256" key="4">
    <source>
        <dbReference type="ARBA" id="ARBA00022670"/>
    </source>
</evidence>
<keyword evidence="7" id="KW-0788">Thiol protease</keyword>
<dbReference type="GO" id="GO:0005634">
    <property type="term" value="C:nucleus"/>
    <property type="evidence" value="ECO:0007669"/>
    <property type="project" value="UniProtKB-SubCell"/>
</dbReference>
<evidence type="ECO:0000256" key="11">
    <source>
        <dbReference type="SAM" id="MobiDB-lite"/>
    </source>
</evidence>
<keyword evidence="14" id="KW-1185">Reference proteome</keyword>
<evidence type="ECO:0000256" key="2">
    <source>
        <dbReference type="ARBA" id="ARBA00004123"/>
    </source>
</evidence>
<name>A0AAV5GL12_9BASI</name>
<keyword evidence="4" id="KW-0645">Protease</keyword>
<dbReference type="AlphaFoldDB" id="A0AAV5GL12"/>
<keyword evidence="10" id="KW-0539">Nucleus</keyword>
<dbReference type="InterPro" id="IPR006155">
    <property type="entry name" value="Josephin"/>
</dbReference>
<dbReference type="PANTHER" id="PTHR14159">
    <property type="entry name" value="ATAXIN-3-RELATED"/>
    <property type="match status" value="1"/>
</dbReference>
<dbReference type="GO" id="GO:0004843">
    <property type="term" value="F:cysteine-type deubiquitinase activity"/>
    <property type="evidence" value="ECO:0007669"/>
    <property type="project" value="UniProtKB-EC"/>
</dbReference>
<evidence type="ECO:0000256" key="7">
    <source>
        <dbReference type="ARBA" id="ARBA00022807"/>
    </source>
</evidence>
<sequence>MLCGQHALNNLLQSSIFTAPDLADIARQLDALEQAQLEPGMRLQGDSPWEASQNYDDSGFFSVQVMEEALKLFGLRLIRWGSKEMASVHDSPENVEAFLLNHQLHWFSIRRFGYSIFAVVPAPESNISGLPSCRAADFALTLPAPRGTNGTSSAGAVHNPWSSAGNGHSLAGPSGVGARQPFSSALNPRAGGFGSSTASSLSSSDASSAARKGKRPASDEDLVLRGDEDDDDVVIQEDSGSVETESEKRRRRRRLERAAEPPAGAPGGMSEEEMMAAAIRESLKVSGGGDGRAGMEDQGGGTAGSSGDASVGTSQASMPSRAALSEEEEFQRAVQASLVAAGGEQEEVSEDDAPHEDSPSMEELRRRRLARFGG</sequence>
<comment type="subcellular location">
    <subcellularLocation>
        <location evidence="2">Nucleus</location>
    </subcellularLocation>
</comment>
<feature type="compositionally biased region" description="Polar residues" evidence="11">
    <location>
        <begin position="149"/>
        <end position="166"/>
    </location>
</feature>
<evidence type="ECO:0000256" key="10">
    <source>
        <dbReference type="ARBA" id="ARBA00023242"/>
    </source>
</evidence>
<protein>
    <recommendedName>
        <fullName evidence="3">ubiquitinyl hydrolase 1</fullName>
        <ecNumber evidence="3">3.4.19.12</ecNumber>
    </recommendedName>
</protein>
<keyword evidence="8" id="KW-0805">Transcription regulation</keyword>
<reference evidence="13 14" key="1">
    <citation type="submission" date="2021-12" db="EMBL/GenBank/DDBJ databases">
        <title>High titer production of polyol ester of fatty acids by Rhodotorula paludigena BS15 towards product separation-free biomass refinery.</title>
        <authorList>
            <person name="Mano J."/>
            <person name="Ono H."/>
            <person name="Tanaka T."/>
            <person name="Naito K."/>
            <person name="Sushida H."/>
            <person name="Ike M."/>
            <person name="Tokuyasu K."/>
            <person name="Kitaoka M."/>
        </authorList>
    </citation>
    <scope>NUCLEOTIDE SEQUENCE [LARGE SCALE GENOMIC DNA]</scope>
    <source>
        <strain evidence="13 14">BS15</strain>
    </source>
</reference>
<evidence type="ECO:0000256" key="8">
    <source>
        <dbReference type="ARBA" id="ARBA00023015"/>
    </source>
</evidence>
<feature type="compositionally biased region" description="Low complexity" evidence="11">
    <location>
        <begin position="195"/>
        <end position="210"/>
    </location>
</feature>
<evidence type="ECO:0000256" key="9">
    <source>
        <dbReference type="ARBA" id="ARBA00023163"/>
    </source>
</evidence>
<comment type="caution">
    <text evidence="13">The sequence shown here is derived from an EMBL/GenBank/DDBJ whole genome shotgun (WGS) entry which is preliminary data.</text>
</comment>
<dbReference type="Gene3D" id="3.90.70.40">
    <property type="match status" value="1"/>
</dbReference>
<dbReference type="PANTHER" id="PTHR14159:SF0">
    <property type="entry name" value="ATAXIN-3-RELATED"/>
    <property type="match status" value="1"/>
</dbReference>
<evidence type="ECO:0000256" key="5">
    <source>
        <dbReference type="ARBA" id="ARBA00022786"/>
    </source>
</evidence>
<dbReference type="GO" id="GO:0006508">
    <property type="term" value="P:proteolysis"/>
    <property type="evidence" value="ECO:0007669"/>
    <property type="project" value="UniProtKB-KW"/>
</dbReference>
<dbReference type="EMBL" id="BQKY01000007">
    <property type="protein sequence ID" value="GJN90903.1"/>
    <property type="molecule type" value="Genomic_DNA"/>
</dbReference>
<keyword evidence="5" id="KW-0833">Ubl conjugation pathway</keyword>
<comment type="catalytic activity">
    <reaction evidence="1">
        <text>Thiol-dependent hydrolysis of ester, thioester, amide, peptide and isopeptide bonds formed by the C-terminal Gly of ubiquitin (a 76-residue protein attached to proteins as an intracellular targeting signal).</text>
        <dbReference type="EC" id="3.4.19.12"/>
    </reaction>
</comment>
<dbReference type="Proteomes" id="UP001342314">
    <property type="component" value="Unassembled WGS sequence"/>
</dbReference>
<evidence type="ECO:0000259" key="12">
    <source>
        <dbReference type="SMART" id="SM01246"/>
    </source>
</evidence>
<dbReference type="InterPro" id="IPR033865">
    <property type="entry name" value="Ataxin-3"/>
</dbReference>